<name>A0A8K0KQ93_LADFU</name>
<dbReference type="EMBL" id="KZ309701">
    <property type="protein sequence ID" value="KAG8239551.1"/>
    <property type="molecule type" value="Genomic_DNA"/>
</dbReference>
<comment type="caution">
    <text evidence="1">The sequence shown here is derived from an EMBL/GenBank/DDBJ whole genome shotgun (WGS) entry which is preliminary data.</text>
</comment>
<gene>
    <name evidence="1" type="ORF">J437_LFUL018847</name>
</gene>
<reference evidence="1" key="2">
    <citation type="submission" date="2017-10" db="EMBL/GenBank/DDBJ databases">
        <title>Ladona fulva Genome sequencing and assembly.</title>
        <authorList>
            <person name="Murali S."/>
            <person name="Richards S."/>
            <person name="Bandaranaike D."/>
            <person name="Bellair M."/>
            <person name="Blankenburg K."/>
            <person name="Chao H."/>
            <person name="Dinh H."/>
            <person name="Doddapaneni H."/>
            <person name="Dugan-Rocha S."/>
            <person name="Elkadiri S."/>
            <person name="Gnanaolivu R."/>
            <person name="Hernandez B."/>
            <person name="Skinner E."/>
            <person name="Javaid M."/>
            <person name="Lee S."/>
            <person name="Li M."/>
            <person name="Ming W."/>
            <person name="Munidasa M."/>
            <person name="Muniz J."/>
            <person name="Nguyen L."/>
            <person name="Hughes D."/>
            <person name="Osuji N."/>
            <person name="Pu L.-L."/>
            <person name="Puazo M."/>
            <person name="Qu C."/>
            <person name="Quiroz J."/>
            <person name="Raj R."/>
            <person name="Weissenberger G."/>
            <person name="Xin Y."/>
            <person name="Zou X."/>
            <person name="Han Y."/>
            <person name="Worley K."/>
            <person name="Muzny D."/>
            <person name="Gibbs R."/>
        </authorList>
    </citation>
    <scope>NUCLEOTIDE SEQUENCE</scope>
    <source>
        <strain evidence="1">Sampled in the wild</strain>
    </source>
</reference>
<accession>A0A8K0KQ93</accession>
<organism evidence="1 2">
    <name type="scientific">Ladona fulva</name>
    <name type="common">Scarce chaser dragonfly</name>
    <name type="synonym">Libellula fulva</name>
    <dbReference type="NCBI Taxonomy" id="123851"/>
    <lineage>
        <taxon>Eukaryota</taxon>
        <taxon>Metazoa</taxon>
        <taxon>Ecdysozoa</taxon>
        <taxon>Arthropoda</taxon>
        <taxon>Hexapoda</taxon>
        <taxon>Insecta</taxon>
        <taxon>Pterygota</taxon>
        <taxon>Palaeoptera</taxon>
        <taxon>Odonata</taxon>
        <taxon>Epiprocta</taxon>
        <taxon>Anisoptera</taxon>
        <taxon>Libelluloidea</taxon>
        <taxon>Libellulidae</taxon>
        <taxon>Ladona</taxon>
    </lineage>
</organism>
<dbReference type="OrthoDB" id="6155932at2759"/>
<keyword evidence="2" id="KW-1185">Reference proteome</keyword>
<proteinExistence type="predicted"/>
<protein>
    <submittedName>
        <fullName evidence="1">Uncharacterized protein</fullName>
    </submittedName>
</protein>
<sequence length="171" mass="19202">MRQATLPKIMCLVAKFTGGKQVNRGKRGSFTYRARAAALDFQHGPMWHYNTMMSVLGRSPAALVKRIGIIRTKKVNSCRRSVHSIKASKPAEPVQKGNEQLRGAEDYGDLCQKLDMSDEDFDVVTNSFLTALSLSCEGKKALEIATRGQKENELWLNERRKRLTASNFILV</sequence>
<evidence type="ECO:0000313" key="2">
    <source>
        <dbReference type="Proteomes" id="UP000792457"/>
    </source>
</evidence>
<evidence type="ECO:0000313" key="1">
    <source>
        <dbReference type="EMBL" id="KAG8239551.1"/>
    </source>
</evidence>
<dbReference type="AlphaFoldDB" id="A0A8K0KQ93"/>
<reference evidence="1" key="1">
    <citation type="submission" date="2013-04" db="EMBL/GenBank/DDBJ databases">
        <authorList>
            <person name="Qu J."/>
            <person name="Murali S.C."/>
            <person name="Bandaranaike D."/>
            <person name="Bellair M."/>
            <person name="Blankenburg K."/>
            <person name="Chao H."/>
            <person name="Dinh H."/>
            <person name="Doddapaneni H."/>
            <person name="Downs B."/>
            <person name="Dugan-Rocha S."/>
            <person name="Elkadiri S."/>
            <person name="Gnanaolivu R.D."/>
            <person name="Hernandez B."/>
            <person name="Javaid M."/>
            <person name="Jayaseelan J.C."/>
            <person name="Lee S."/>
            <person name="Li M."/>
            <person name="Ming W."/>
            <person name="Munidasa M."/>
            <person name="Muniz J."/>
            <person name="Nguyen L."/>
            <person name="Ongeri F."/>
            <person name="Osuji N."/>
            <person name="Pu L.-L."/>
            <person name="Puazo M."/>
            <person name="Qu C."/>
            <person name="Quiroz J."/>
            <person name="Raj R."/>
            <person name="Weissenberger G."/>
            <person name="Xin Y."/>
            <person name="Zou X."/>
            <person name="Han Y."/>
            <person name="Richards S."/>
            <person name="Worley K."/>
            <person name="Muzny D."/>
            <person name="Gibbs R."/>
        </authorList>
    </citation>
    <scope>NUCLEOTIDE SEQUENCE</scope>
    <source>
        <strain evidence="1">Sampled in the wild</strain>
    </source>
</reference>
<dbReference type="Proteomes" id="UP000792457">
    <property type="component" value="Unassembled WGS sequence"/>
</dbReference>